<dbReference type="CDD" id="cd02042">
    <property type="entry name" value="ParAB_family"/>
    <property type="match status" value="1"/>
</dbReference>
<evidence type="ECO:0000313" key="2">
    <source>
        <dbReference type="EMBL" id="OAD63452.1"/>
    </source>
</evidence>
<organism evidence="2 3">
    <name type="scientific">Pediococcus parvulus</name>
    <dbReference type="NCBI Taxonomy" id="54062"/>
    <lineage>
        <taxon>Bacteria</taxon>
        <taxon>Bacillati</taxon>
        <taxon>Bacillota</taxon>
        <taxon>Bacilli</taxon>
        <taxon>Lactobacillales</taxon>
        <taxon>Lactobacillaceae</taxon>
        <taxon>Pediococcus</taxon>
    </lineage>
</organism>
<dbReference type="PANTHER" id="PTHR13696">
    <property type="entry name" value="P-LOOP CONTAINING NUCLEOSIDE TRIPHOSPHATE HYDROLASE"/>
    <property type="match status" value="1"/>
</dbReference>
<protein>
    <submittedName>
        <fullName evidence="2">ATPase</fullName>
    </submittedName>
</protein>
<dbReference type="InterPro" id="IPR050678">
    <property type="entry name" value="DNA_Partitioning_ATPase"/>
</dbReference>
<dbReference type="EMBL" id="LXND01000074">
    <property type="protein sequence ID" value="OAD63452.1"/>
    <property type="molecule type" value="Genomic_DNA"/>
</dbReference>
<accession>A0ABX2UE22</accession>
<dbReference type="SUPFAM" id="SSF52540">
    <property type="entry name" value="P-loop containing nucleoside triphosphate hydrolases"/>
    <property type="match status" value="1"/>
</dbReference>
<gene>
    <name evidence="2" type="ORF">A7K95_09490</name>
</gene>
<sequence length="284" mass="32038">MELKDIFLNNLLNRKKGLVITVGNYKGGAGKTSNSILIAYQLSKLGVSTLVVDLDPQTNATKALLLTKSANDPDNINTVDKTIMYGVASKDFRDLPVKILSNLYLLPSFTDFQDFPKYVYQHANTTYDEALILRPLIEPLKDTFDVILLDVPPMSKEVTENAVVASDYTLISFQTQERSLTGAENYISDLLKYKDAYMLDIDILGILPVLQNKNGSVDKAMLDAAKSAFGWDLIFKTVIPHMERIKRFDITGITDRDRFDKKVMEKYKSVTGELIQRIYESEND</sequence>
<evidence type="ECO:0000259" key="1">
    <source>
        <dbReference type="Pfam" id="PF13614"/>
    </source>
</evidence>
<dbReference type="InterPro" id="IPR027417">
    <property type="entry name" value="P-loop_NTPase"/>
</dbReference>
<comment type="caution">
    <text evidence="2">The sequence shown here is derived from an EMBL/GenBank/DDBJ whole genome shotgun (WGS) entry which is preliminary data.</text>
</comment>
<dbReference type="InterPro" id="IPR025669">
    <property type="entry name" value="AAA_dom"/>
</dbReference>
<evidence type="ECO:0000313" key="3">
    <source>
        <dbReference type="Proteomes" id="UP000077280"/>
    </source>
</evidence>
<dbReference type="PANTHER" id="PTHR13696:SF99">
    <property type="entry name" value="COBYRINIC ACID AC-DIAMIDE SYNTHASE"/>
    <property type="match status" value="1"/>
</dbReference>
<keyword evidence="3" id="KW-1185">Reference proteome</keyword>
<name>A0ABX2UE22_9LACO</name>
<dbReference type="RefSeq" id="WP_068807751.1">
    <property type="nucleotide sequence ID" value="NZ_CP158978.1"/>
</dbReference>
<dbReference type="Gene3D" id="3.40.50.300">
    <property type="entry name" value="P-loop containing nucleotide triphosphate hydrolases"/>
    <property type="match status" value="1"/>
</dbReference>
<dbReference type="Pfam" id="PF13614">
    <property type="entry name" value="AAA_31"/>
    <property type="match status" value="1"/>
</dbReference>
<reference evidence="2 3" key="1">
    <citation type="submission" date="2016-05" db="EMBL/GenBank/DDBJ databases">
        <title>Draft genome sequence of Pediococcus parvulus 2.6, a probiotic beta-glucan producer strain.</title>
        <authorList>
            <person name="Mohedano M.L."/>
            <person name="Perez-Ramos A."/>
            <person name="Duenas M.T."/>
            <person name="Lamontanara A."/>
            <person name="Orru L."/>
            <person name="Spano G."/>
            <person name="Capozzi V."/>
            <person name="Lopez P."/>
        </authorList>
    </citation>
    <scope>NUCLEOTIDE SEQUENCE [LARGE SCALE GENOMIC DNA]</scope>
    <source>
        <strain evidence="2 3">2.6</strain>
    </source>
</reference>
<proteinExistence type="predicted"/>
<dbReference type="Proteomes" id="UP000077280">
    <property type="component" value="Unassembled WGS sequence"/>
</dbReference>
<feature type="domain" description="AAA" evidence="1">
    <location>
        <begin position="19"/>
        <end position="196"/>
    </location>
</feature>